<dbReference type="CDD" id="cd17487">
    <property type="entry name" value="MFS_MFSD5_like"/>
    <property type="match status" value="1"/>
</dbReference>
<evidence type="ECO:0000256" key="3">
    <source>
        <dbReference type="ARBA" id="ARBA00021242"/>
    </source>
</evidence>
<dbReference type="SUPFAM" id="SSF103473">
    <property type="entry name" value="MFS general substrate transporter"/>
    <property type="match status" value="1"/>
</dbReference>
<evidence type="ECO:0000256" key="5">
    <source>
        <dbReference type="ARBA" id="ARBA00022475"/>
    </source>
</evidence>
<dbReference type="KEGG" id="aten:116287647"/>
<accession>A0A6P8H414</accession>
<dbReference type="GO" id="GO:0006811">
    <property type="term" value="P:monoatomic ion transport"/>
    <property type="evidence" value="ECO:0007669"/>
    <property type="project" value="UniProtKB-KW"/>
</dbReference>
<evidence type="ECO:0000256" key="4">
    <source>
        <dbReference type="ARBA" id="ARBA00022448"/>
    </source>
</evidence>
<feature type="transmembrane region" description="Helical" evidence="12">
    <location>
        <begin position="78"/>
        <end position="100"/>
    </location>
</feature>
<feature type="transmembrane region" description="Helical" evidence="12">
    <location>
        <begin position="131"/>
        <end position="154"/>
    </location>
</feature>
<evidence type="ECO:0000313" key="15">
    <source>
        <dbReference type="RefSeq" id="XP_031550193.1"/>
    </source>
</evidence>
<dbReference type="PANTHER" id="PTHR23516:SF1">
    <property type="entry name" value="MOLYBDATE-ANION TRANSPORTER"/>
    <property type="match status" value="1"/>
</dbReference>
<keyword evidence="7 12" id="KW-1133">Transmembrane helix</keyword>
<evidence type="ECO:0000313" key="14">
    <source>
        <dbReference type="RefSeq" id="XP_031550191.1"/>
    </source>
</evidence>
<dbReference type="Gene3D" id="1.20.1250.20">
    <property type="entry name" value="MFS general substrate transporter like domains"/>
    <property type="match status" value="1"/>
</dbReference>
<gene>
    <name evidence="14 15" type="primary">LOC116287647</name>
</gene>
<keyword evidence="4" id="KW-0813">Transport</keyword>
<dbReference type="AlphaFoldDB" id="A0A6P8H414"/>
<feature type="transmembrane region" description="Helical" evidence="12">
    <location>
        <begin position="374"/>
        <end position="394"/>
    </location>
</feature>
<evidence type="ECO:0000256" key="6">
    <source>
        <dbReference type="ARBA" id="ARBA00022692"/>
    </source>
</evidence>
<dbReference type="PANTHER" id="PTHR23516">
    <property type="entry name" value="SAM (S-ADENOSYL METHIONINE) TRANSPORTER"/>
    <property type="match status" value="1"/>
</dbReference>
<reference evidence="14 15" key="1">
    <citation type="submission" date="2025-04" db="UniProtKB">
        <authorList>
            <consortium name="RefSeq"/>
        </authorList>
    </citation>
    <scope>IDENTIFICATION</scope>
    <source>
        <tissue evidence="14 15">Tentacle</tissue>
    </source>
</reference>
<sequence>MLIIAYITFVALLGAGAFIHLKCKTAQSEEAAIANPNFNAFQATYFRVYFLALMAEWLQNPYLYKLYSHYGFIDTQIAIIYVCGFASSMVFGTSSGYLANALGRKKACILFTILYSISCLTKISRDYSVLIAGRILGGVSTSLLFTAFDAWYVYEHSQSHDFPPEWVSATFSKATIFNSLISVGAGVLANVVADWLNFGPVAPFIIAIPFLIGAGVLIQFTWDENYGGRSAKVFQPCMECLRHIVQNNRVLLIGTVNSLFESSMYIFVFLWTPVLDRRHLNPPLGIIFSSFMLCVLIGGYFFNFTVRQRIAPIKMVILSVTMASLANVGAAVASANHPRTSFLMYILLELSCGVYFPAMGWLRQKILPEAHHSGIINWFRVPLNTIAAIVLLALHDTHSSHGITAIFAMCSILLVIAAVAGIKLMVLTRNDDTLKLNHLDNEESRIGL</sequence>
<dbReference type="OrthoDB" id="263957at2759"/>
<organism evidence="13 14">
    <name type="scientific">Actinia tenebrosa</name>
    <name type="common">Australian red waratah sea anemone</name>
    <dbReference type="NCBI Taxonomy" id="6105"/>
    <lineage>
        <taxon>Eukaryota</taxon>
        <taxon>Metazoa</taxon>
        <taxon>Cnidaria</taxon>
        <taxon>Anthozoa</taxon>
        <taxon>Hexacorallia</taxon>
        <taxon>Actiniaria</taxon>
        <taxon>Actiniidae</taxon>
        <taxon>Actinia</taxon>
    </lineage>
</organism>
<proteinExistence type="predicted"/>
<keyword evidence="6 12" id="KW-0812">Transmembrane</keyword>
<feature type="transmembrane region" description="Helical" evidence="12">
    <location>
        <begin position="342"/>
        <end position="362"/>
    </location>
</feature>
<evidence type="ECO:0000256" key="12">
    <source>
        <dbReference type="SAM" id="Phobius"/>
    </source>
</evidence>
<keyword evidence="5" id="KW-1003">Cell membrane</keyword>
<evidence type="ECO:0000256" key="9">
    <source>
        <dbReference type="ARBA" id="ARBA00023136"/>
    </source>
</evidence>
<evidence type="ECO:0000256" key="11">
    <source>
        <dbReference type="ARBA" id="ARBA00032555"/>
    </source>
</evidence>
<dbReference type="GO" id="GO:0015098">
    <property type="term" value="F:molybdate ion transmembrane transporter activity"/>
    <property type="evidence" value="ECO:0007669"/>
    <property type="project" value="InterPro"/>
</dbReference>
<comment type="subcellular location">
    <subcellularLocation>
        <location evidence="2">Cell membrane</location>
        <topology evidence="2">Multi-pass membrane protein</topology>
    </subcellularLocation>
</comment>
<evidence type="ECO:0000256" key="2">
    <source>
        <dbReference type="ARBA" id="ARBA00004651"/>
    </source>
</evidence>
<dbReference type="RefSeq" id="XP_031550191.1">
    <property type="nucleotide sequence ID" value="XM_031694331.1"/>
</dbReference>
<feature type="transmembrane region" description="Helical" evidence="12">
    <location>
        <begin position="250"/>
        <end position="272"/>
    </location>
</feature>
<dbReference type="InterPro" id="IPR036259">
    <property type="entry name" value="MFS_trans_sf"/>
</dbReference>
<feature type="transmembrane region" description="Helical" evidence="12">
    <location>
        <begin position="315"/>
        <end position="336"/>
    </location>
</feature>
<dbReference type="Pfam" id="PF05631">
    <property type="entry name" value="MFS_5"/>
    <property type="match status" value="1"/>
</dbReference>
<evidence type="ECO:0000256" key="8">
    <source>
        <dbReference type="ARBA" id="ARBA00023065"/>
    </source>
</evidence>
<keyword evidence="13" id="KW-1185">Reference proteome</keyword>
<evidence type="ECO:0000256" key="10">
    <source>
        <dbReference type="ARBA" id="ARBA00030646"/>
    </source>
</evidence>
<dbReference type="GO" id="GO:0005886">
    <property type="term" value="C:plasma membrane"/>
    <property type="evidence" value="ECO:0007669"/>
    <property type="project" value="UniProtKB-SubCell"/>
</dbReference>
<feature type="transmembrane region" description="Helical" evidence="12">
    <location>
        <begin position="202"/>
        <end position="222"/>
    </location>
</feature>
<dbReference type="InterPro" id="IPR008509">
    <property type="entry name" value="MOT2/MFSD5"/>
</dbReference>
<dbReference type="RefSeq" id="XP_031550193.1">
    <property type="nucleotide sequence ID" value="XM_031694333.1"/>
</dbReference>
<name>A0A6P8H414_ACTTE</name>
<keyword evidence="9 12" id="KW-0472">Membrane</keyword>
<feature type="transmembrane region" description="Helical" evidence="12">
    <location>
        <begin position="406"/>
        <end position="426"/>
    </location>
</feature>
<keyword evidence="8" id="KW-0406">Ion transport</keyword>
<protein>
    <recommendedName>
        <fullName evidence="3">Molybdate-anion transporter</fullName>
    </recommendedName>
    <alternativeName>
        <fullName evidence="10">Major facilitator superfamily domain-containing protein 5</fullName>
    </alternativeName>
    <alternativeName>
        <fullName evidence="11">Molybdate transporter 2 homolog</fullName>
    </alternativeName>
</protein>
<evidence type="ECO:0000313" key="13">
    <source>
        <dbReference type="Proteomes" id="UP000515163"/>
    </source>
</evidence>
<comment type="function">
    <text evidence="1">Mediates high-affinity intracellular uptake of the rare oligo-element molybdenum.</text>
</comment>
<dbReference type="GeneID" id="116287647"/>
<feature type="transmembrane region" description="Helical" evidence="12">
    <location>
        <begin position="284"/>
        <end position="303"/>
    </location>
</feature>
<dbReference type="Proteomes" id="UP000515163">
    <property type="component" value="Unplaced"/>
</dbReference>
<evidence type="ECO:0000256" key="1">
    <source>
        <dbReference type="ARBA" id="ARBA00003019"/>
    </source>
</evidence>
<evidence type="ECO:0000256" key="7">
    <source>
        <dbReference type="ARBA" id="ARBA00022989"/>
    </source>
</evidence>